<evidence type="ECO:0008006" key="5">
    <source>
        <dbReference type="Google" id="ProtNLM"/>
    </source>
</evidence>
<dbReference type="Proteomes" id="UP000271374">
    <property type="component" value="Unassembled WGS sequence"/>
</dbReference>
<evidence type="ECO:0000313" key="4">
    <source>
        <dbReference type="Proteomes" id="UP000271374"/>
    </source>
</evidence>
<feature type="compositionally biased region" description="Acidic residues" evidence="2">
    <location>
        <begin position="156"/>
        <end position="168"/>
    </location>
</feature>
<reference evidence="3 4" key="1">
    <citation type="submission" date="2018-12" db="EMBL/GenBank/DDBJ databases">
        <title>Bacillus yapensis draft genome sequence.</title>
        <authorList>
            <person name="Yu L."/>
            <person name="Xu X."/>
            <person name="Tang X."/>
        </authorList>
    </citation>
    <scope>NUCLEOTIDE SEQUENCE [LARGE SCALE GENOMIC DNA]</scope>
    <source>
        <strain evidence="3 4">XXST-01</strain>
    </source>
</reference>
<name>A0A3S0IDK9_9BACI</name>
<feature type="coiled-coil region" evidence="1">
    <location>
        <begin position="71"/>
        <end position="98"/>
    </location>
</feature>
<proteinExistence type="predicted"/>
<keyword evidence="1" id="KW-0175">Coiled coil</keyword>
<dbReference type="RefSeq" id="WP_126408276.1">
    <property type="nucleotide sequence ID" value="NZ_RXNT01000005.1"/>
</dbReference>
<feature type="compositionally biased region" description="Low complexity" evidence="2">
    <location>
        <begin position="169"/>
        <end position="178"/>
    </location>
</feature>
<feature type="region of interest" description="Disordered" evidence="2">
    <location>
        <begin position="140"/>
        <end position="178"/>
    </location>
</feature>
<comment type="caution">
    <text evidence="3">The sequence shown here is derived from an EMBL/GenBank/DDBJ whole genome shotgun (WGS) entry which is preliminary data.</text>
</comment>
<gene>
    <name evidence="3" type="ORF">EKG37_08555</name>
</gene>
<evidence type="ECO:0000313" key="3">
    <source>
        <dbReference type="EMBL" id="RTR33099.1"/>
    </source>
</evidence>
<organism evidence="3 4">
    <name type="scientific">Bacillus yapensis</name>
    <dbReference type="NCBI Taxonomy" id="2492960"/>
    <lineage>
        <taxon>Bacteria</taxon>
        <taxon>Bacillati</taxon>
        <taxon>Bacillota</taxon>
        <taxon>Bacilli</taxon>
        <taxon>Bacillales</taxon>
        <taxon>Bacillaceae</taxon>
        <taxon>Bacillus</taxon>
    </lineage>
</organism>
<sequence length="178" mass="19981">MESRYEKFKKKKTSRPIRVLVAALFLTFAIGGSFSIAFADLDIDSTILSWFDRQGTKSIETIETAISSEKEIQLQRLREALQTEMTNAEQQLNTFTEAEKAARVKSLQDYADQLIANLQVDNTEEKQQIASQLDAILTAAKNEMNSLQPTQSTEPPAEEEEEEVDSSSEEAPSTEINK</sequence>
<evidence type="ECO:0000256" key="1">
    <source>
        <dbReference type="SAM" id="Coils"/>
    </source>
</evidence>
<dbReference type="OrthoDB" id="2625319at2"/>
<protein>
    <recommendedName>
        <fullName evidence="5">DUF5667 domain-containing protein</fullName>
    </recommendedName>
</protein>
<evidence type="ECO:0000256" key="2">
    <source>
        <dbReference type="SAM" id="MobiDB-lite"/>
    </source>
</evidence>
<dbReference type="EMBL" id="RXNT01000005">
    <property type="protein sequence ID" value="RTR33099.1"/>
    <property type="molecule type" value="Genomic_DNA"/>
</dbReference>
<keyword evidence="4" id="KW-1185">Reference proteome</keyword>
<dbReference type="AlphaFoldDB" id="A0A3S0IDK9"/>
<accession>A0A3S0IDK9</accession>